<reference evidence="1 2" key="1">
    <citation type="submission" date="2014-10" db="EMBL/GenBank/DDBJ databases">
        <title>Genome sequence of Erwinia typographi M043b.</title>
        <authorList>
            <person name="Chan K.-G."/>
            <person name="Tan W.-S."/>
        </authorList>
    </citation>
    <scope>NUCLEOTIDE SEQUENCE [LARGE SCALE GENOMIC DNA]</scope>
    <source>
        <strain evidence="1 2">M043b</strain>
    </source>
</reference>
<dbReference type="Proteomes" id="UP000030351">
    <property type="component" value="Unassembled WGS sequence"/>
</dbReference>
<dbReference type="OrthoDB" id="6566141at2"/>
<evidence type="ECO:0000313" key="1">
    <source>
        <dbReference type="EMBL" id="KGT95212.1"/>
    </source>
</evidence>
<name>A0A0A3Z7Z9_9GAMM</name>
<proteinExistence type="predicted"/>
<evidence type="ECO:0000313" key="2">
    <source>
        <dbReference type="Proteomes" id="UP000030351"/>
    </source>
</evidence>
<dbReference type="EMBL" id="JRUQ01000018">
    <property type="protein sequence ID" value="KGT95212.1"/>
    <property type="molecule type" value="Genomic_DNA"/>
</dbReference>
<comment type="caution">
    <text evidence="1">The sequence shown here is derived from an EMBL/GenBank/DDBJ whole genome shotgun (WGS) entry which is preliminary data.</text>
</comment>
<keyword evidence="2" id="KW-1185">Reference proteome</keyword>
<organism evidence="1 2">
    <name type="scientific">Erwinia typographi</name>
    <dbReference type="NCBI Taxonomy" id="371042"/>
    <lineage>
        <taxon>Bacteria</taxon>
        <taxon>Pseudomonadati</taxon>
        <taxon>Pseudomonadota</taxon>
        <taxon>Gammaproteobacteria</taxon>
        <taxon>Enterobacterales</taxon>
        <taxon>Erwiniaceae</taxon>
        <taxon>Erwinia</taxon>
    </lineage>
</organism>
<accession>A0A0A3Z7Z9</accession>
<dbReference type="RefSeq" id="WP_034888691.1">
    <property type="nucleotide sequence ID" value="NZ_JRUQ01000018.1"/>
</dbReference>
<dbReference type="InterPro" id="IPR032032">
    <property type="entry name" value="Tai4"/>
</dbReference>
<sequence length="119" mass="13309">MKKIAIILILIFPPLVFDITPPAMDSFKQSDVFSNWLLSRCIGKLDASEDLKNDARKSASAWLEVSRLSIDAFHDGDVLIDNYLKLNFSGSGGGDFNILKCTLVSKSKESNAIFKKYYK</sequence>
<dbReference type="Gene3D" id="1.20.120.1620">
    <property type="match status" value="1"/>
</dbReference>
<gene>
    <name evidence="1" type="ORF">NG99_04075</name>
</gene>
<dbReference type="Pfam" id="PF16695">
    <property type="entry name" value="Tai4"/>
    <property type="match status" value="1"/>
</dbReference>
<dbReference type="eggNOG" id="ENOG5032ZPQ">
    <property type="taxonomic scope" value="Bacteria"/>
</dbReference>
<dbReference type="AlphaFoldDB" id="A0A0A3Z7Z9"/>
<dbReference type="InterPro" id="IPR038314">
    <property type="entry name" value="T6SS_sf"/>
</dbReference>
<dbReference type="STRING" id="371042.NG99_04075"/>
<evidence type="ECO:0008006" key="3">
    <source>
        <dbReference type="Google" id="ProtNLM"/>
    </source>
</evidence>
<protein>
    <recommendedName>
        <fullName evidence="3">Type VI secretion protein</fullName>
    </recommendedName>
</protein>